<organism evidence="2 3">
    <name type="scientific">Bythopirellula polymerisocia</name>
    <dbReference type="NCBI Taxonomy" id="2528003"/>
    <lineage>
        <taxon>Bacteria</taxon>
        <taxon>Pseudomonadati</taxon>
        <taxon>Planctomycetota</taxon>
        <taxon>Planctomycetia</taxon>
        <taxon>Pirellulales</taxon>
        <taxon>Lacipirellulaceae</taxon>
        <taxon>Bythopirellula</taxon>
    </lineage>
</organism>
<dbReference type="Proteomes" id="UP000318437">
    <property type="component" value="Unassembled WGS sequence"/>
</dbReference>
<dbReference type="InterPro" id="IPR043128">
    <property type="entry name" value="Rev_trsase/Diguanyl_cyclase"/>
</dbReference>
<evidence type="ECO:0000259" key="1">
    <source>
        <dbReference type="Pfam" id="PF00990"/>
    </source>
</evidence>
<evidence type="ECO:0000313" key="2">
    <source>
        <dbReference type="EMBL" id="TWU21904.1"/>
    </source>
</evidence>
<dbReference type="AlphaFoldDB" id="A0A5C6CEG8"/>
<dbReference type="SUPFAM" id="SSF52172">
    <property type="entry name" value="CheY-like"/>
    <property type="match status" value="1"/>
</dbReference>
<sequence length="463" mass="50724">MTSSTTPFPIKIVSTDRTALRELSWALSSFGYQVDSSSDWNENAAWQQVDTPSLLILDARDEDQTRVALASQRATPFVYRIALYDANSSAKSNRLLESGADDLVRFPVNIGELLSRIKSGARRLEFERRLGTTIGFDKHSRITNQRRFIRQLERQLRDTLDTKDGVLIVLGIDSLDSLRSQNGNFAVAEATTILAQCLGEELTDEDCCGVVDEGVFAVLLQGSSVSEGLEWAEDISSKFTGQAPATEGGRARHTISGVVLNWPTGNTASHEVQRGVTILGQVRSFGGDLILDGNEVEQIHSDWKQKFPPYHEVFAHHVMEALPLVLPINGENSIDRESLGIYAFASGQNLPPCIPVVDEKGLFLGVIESNSFRQCGNDVFDSIEEHLIPVSETIKGDVRLDAIISTMASNQKDYLVVVEDSKPIGFITYENIVAMAVDPIGGEEDSQPVLVDAGMNSLVIPLS</sequence>
<dbReference type="RefSeq" id="WP_146452630.1">
    <property type="nucleotide sequence ID" value="NZ_SJPS01000008.1"/>
</dbReference>
<dbReference type="SUPFAM" id="SSF54631">
    <property type="entry name" value="CBS-domain pair"/>
    <property type="match status" value="1"/>
</dbReference>
<dbReference type="SUPFAM" id="SSF55073">
    <property type="entry name" value="Nucleotide cyclase"/>
    <property type="match status" value="1"/>
</dbReference>
<dbReference type="Gene3D" id="3.40.50.2300">
    <property type="match status" value="1"/>
</dbReference>
<gene>
    <name evidence="2" type="ORF">Pla144_43390</name>
</gene>
<accession>A0A5C6CEG8</accession>
<dbReference type="InterPro" id="IPR011006">
    <property type="entry name" value="CheY-like_superfamily"/>
</dbReference>
<feature type="domain" description="GGDEF" evidence="1">
    <location>
        <begin position="136"/>
        <end position="257"/>
    </location>
</feature>
<dbReference type="Gene3D" id="3.30.70.270">
    <property type="match status" value="1"/>
</dbReference>
<dbReference type="OrthoDB" id="244540at2"/>
<comment type="caution">
    <text evidence="2">The sequence shown here is derived from an EMBL/GenBank/DDBJ whole genome shotgun (WGS) entry which is preliminary data.</text>
</comment>
<evidence type="ECO:0000313" key="3">
    <source>
        <dbReference type="Proteomes" id="UP000318437"/>
    </source>
</evidence>
<keyword evidence="3" id="KW-1185">Reference proteome</keyword>
<dbReference type="InterPro" id="IPR000160">
    <property type="entry name" value="GGDEF_dom"/>
</dbReference>
<dbReference type="Pfam" id="PF00990">
    <property type="entry name" value="GGDEF"/>
    <property type="match status" value="1"/>
</dbReference>
<dbReference type="Gene3D" id="3.10.580.10">
    <property type="entry name" value="CBS-domain"/>
    <property type="match status" value="1"/>
</dbReference>
<dbReference type="InterPro" id="IPR029787">
    <property type="entry name" value="Nucleotide_cyclase"/>
</dbReference>
<proteinExistence type="predicted"/>
<protein>
    <submittedName>
        <fullName evidence="2">Response regulator PleD</fullName>
    </submittedName>
</protein>
<dbReference type="EMBL" id="SJPS01000008">
    <property type="protein sequence ID" value="TWU21904.1"/>
    <property type="molecule type" value="Genomic_DNA"/>
</dbReference>
<dbReference type="InterPro" id="IPR046342">
    <property type="entry name" value="CBS_dom_sf"/>
</dbReference>
<reference evidence="2 3" key="1">
    <citation type="submission" date="2019-02" db="EMBL/GenBank/DDBJ databases">
        <title>Deep-cultivation of Planctomycetes and their phenomic and genomic characterization uncovers novel biology.</title>
        <authorList>
            <person name="Wiegand S."/>
            <person name="Jogler M."/>
            <person name="Boedeker C."/>
            <person name="Pinto D."/>
            <person name="Vollmers J."/>
            <person name="Rivas-Marin E."/>
            <person name="Kohn T."/>
            <person name="Peeters S.H."/>
            <person name="Heuer A."/>
            <person name="Rast P."/>
            <person name="Oberbeckmann S."/>
            <person name="Bunk B."/>
            <person name="Jeske O."/>
            <person name="Meyerdierks A."/>
            <person name="Storesund J.E."/>
            <person name="Kallscheuer N."/>
            <person name="Luecker S."/>
            <person name="Lage O.M."/>
            <person name="Pohl T."/>
            <person name="Merkel B.J."/>
            <person name="Hornburger P."/>
            <person name="Mueller R.-W."/>
            <person name="Bruemmer F."/>
            <person name="Labrenz M."/>
            <person name="Spormann A.M."/>
            <person name="Op Den Camp H."/>
            <person name="Overmann J."/>
            <person name="Amann R."/>
            <person name="Jetten M.S.M."/>
            <person name="Mascher T."/>
            <person name="Medema M.H."/>
            <person name="Devos D.P."/>
            <person name="Kaster A.-K."/>
            <person name="Ovreas L."/>
            <person name="Rohde M."/>
            <person name="Galperin M.Y."/>
            <person name="Jogler C."/>
        </authorList>
    </citation>
    <scope>NUCLEOTIDE SEQUENCE [LARGE SCALE GENOMIC DNA]</scope>
    <source>
        <strain evidence="2 3">Pla144</strain>
    </source>
</reference>
<name>A0A5C6CEG8_9BACT</name>